<feature type="domain" description="DUF7223" evidence="3">
    <location>
        <begin position="276"/>
        <end position="527"/>
    </location>
</feature>
<feature type="domain" description="DUF7029" evidence="2">
    <location>
        <begin position="101"/>
        <end position="204"/>
    </location>
</feature>
<evidence type="ECO:0000259" key="3">
    <source>
        <dbReference type="Pfam" id="PF23865"/>
    </source>
</evidence>
<keyword evidence="1" id="KW-0732">Signal</keyword>
<dbReference type="InParanoid" id="A0A3N4L4K7"/>
<organism evidence="4 5">
    <name type="scientific">Morchella conica CCBAS932</name>
    <dbReference type="NCBI Taxonomy" id="1392247"/>
    <lineage>
        <taxon>Eukaryota</taxon>
        <taxon>Fungi</taxon>
        <taxon>Dikarya</taxon>
        <taxon>Ascomycota</taxon>
        <taxon>Pezizomycotina</taxon>
        <taxon>Pezizomycetes</taxon>
        <taxon>Pezizales</taxon>
        <taxon>Morchellaceae</taxon>
        <taxon>Morchella</taxon>
    </lineage>
</organism>
<protein>
    <submittedName>
        <fullName evidence="4">Uncharacterized protein</fullName>
    </submittedName>
</protein>
<accession>A0A3N4L4K7</accession>
<feature type="signal peptide" evidence="1">
    <location>
        <begin position="1"/>
        <end position="18"/>
    </location>
</feature>
<gene>
    <name evidence="4" type="ORF">P167DRAFT_481120</name>
</gene>
<evidence type="ECO:0000256" key="1">
    <source>
        <dbReference type="SAM" id="SignalP"/>
    </source>
</evidence>
<name>A0A3N4L4K7_9PEZI</name>
<proteinExistence type="predicted"/>
<dbReference type="Proteomes" id="UP000277580">
    <property type="component" value="Unassembled WGS sequence"/>
</dbReference>
<dbReference type="InterPro" id="IPR054293">
    <property type="entry name" value="DUF7029"/>
</dbReference>
<keyword evidence="5" id="KW-1185">Reference proteome</keyword>
<reference evidence="4 5" key="1">
    <citation type="journal article" date="2018" name="Nat. Ecol. Evol.">
        <title>Pezizomycetes genomes reveal the molecular basis of ectomycorrhizal truffle lifestyle.</title>
        <authorList>
            <person name="Murat C."/>
            <person name="Payen T."/>
            <person name="Noel B."/>
            <person name="Kuo A."/>
            <person name="Morin E."/>
            <person name="Chen J."/>
            <person name="Kohler A."/>
            <person name="Krizsan K."/>
            <person name="Balestrini R."/>
            <person name="Da Silva C."/>
            <person name="Montanini B."/>
            <person name="Hainaut M."/>
            <person name="Levati E."/>
            <person name="Barry K.W."/>
            <person name="Belfiori B."/>
            <person name="Cichocki N."/>
            <person name="Clum A."/>
            <person name="Dockter R.B."/>
            <person name="Fauchery L."/>
            <person name="Guy J."/>
            <person name="Iotti M."/>
            <person name="Le Tacon F."/>
            <person name="Lindquist E.A."/>
            <person name="Lipzen A."/>
            <person name="Malagnac F."/>
            <person name="Mello A."/>
            <person name="Molinier V."/>
            <person name="Miyauchi S."/>
            <person name="Poulain J."/>
            <person name="Riccioni C."/>
            <person name="Rubini A."/>
            <person name="Sitrit Y."/>
            <person name="Splivallo R."/>
            <person name="Traeger S."/>
            <person name="Wang M."/>
            <person name="Zifcakova L."/>
            <person name="Wipf D."/>
            <person name="Zambonelli A."/>
            <person name="Paolocci F."/>
            <person name="Nowrousian M."/>
            <person name="Ottonello S."/>
            <person name="Baldrian P."/>
            <person name="Spatafora J.W."/>
            <person name="Henrissat B."/>
            <person name="Nagy L.G."/>
            <person name="Aury J.M."/>
            <person name="Wincker P."/>
            <person name="Grigoriev I.V."/>
            <person name="Bonfante P."/>
            <person name="Martin F.M."/>
        </authorList>
    </citation>
    <scope>NUCLEOTIDE SEQUENCE [LARGE SCALE GENOMIC DNA]</scope>
    <source>
        <strain evidence="4 5">CCBAS932</strain>
    </source>
</reference>
<dbReference type="AlphaFoldDB" id="A0A3N4L4K7"/>
<dbReference type="InterPro" id="IPR055647">
    <property type="entry name" value="DUF7223"/>
</dbReference>
<evidence type="ECO:0000313" key="5">
    <source>
        <dbReference type="Proteomes" id="UP000277580"/>
    </source>
</evidence>
<dbReference type="OrthoDB" id="160645at2759"/>
<evidence type="ECO:0000259" key="2">
    <source>
        <dbReference type="Pfam" id="PF22974"/>
    </source>
</evidence>
<dbReference type="Pfam" id="PF22974">
    <property type="entry name" value="DUF7029"/>
    <property type="match status" value="1"/>
</dbReference>
<evidence type="ECO:0000313" key="4">
    <source>
        <dbReference type="EMBL" id="RPB16449.1"/>
    </source>
</evidence>
<dbReference type="STRING" id="1392247.A0A3N4L4K7"/>
<sequence>MKFITIISLVLFTTLTSAAAIRRGPVSVVDVTSLVPRSSTTSNVLKPINLDAFKSAIGISVRDTVDFSRLDPASQAELMFGSPGNNGSSVLLANMTLYAPDGQQIVMMESFEGLTSAVDCKGDDGTMSLTFTSKEAFDAAVDKWSFINEDEDGSFLLIANHDGCGDADQRQAYTISKIDNEEASLMTILTAKVTPWSEIAGTFDLDFGSATVSPGAARRLMTRGFSDFMDGVVNGVKDVVDGVGDAITGGGDDGSDGLIGVVDDILEDIGNGDVVFDVSSVLDCLDCYITGKFKLVGKVSVEQFNVKALIIDASPQDFNTTMKLNAAIAASVAAPTSLNLTKEIVSFPVPAAGIVIPGIFELGTVMTYEVAVESSIAGTANFTFGLQSTVPNGANIVVDLANIDSSTATGFEAATFDPIFEFGSGSVTTSVMAISRPKLTFGVEVVGVGKLEVGLNLGLPKVGVDLTTKYNETGACDGSSSKTGFGVESKILLDLEVSLNGKFGPGSIIDAGTLYTYEKSIFEKCFPFDIPGLNSTATS</sequence>
<dbReference type="EMBL" id="ML119109">
    <property type="protein sequence ID" value="RPB16449.1"/>
    <property type="molecule type" value="Genomic_DNA"/>
</dbReference>
<dbReference type="Pfam" id="PF23865">
    <property type="entry name" value="DUF7223"/>
    <property type="match status" value="1"/>
</dbReference>
<feature type="chain" id="PRO_5018171503" evidence="1">
    <location>
        <begin position="19"/>
        <end position="539"/>
    </location>
</feature>